<evidence type="ECO:0000256" key="15">
    <source>
        <dbReference type="ARBA" id="ARBA00022958"/>
    </source>
</evidence>
<dbReference type="InterPro" id="IPR015806">
    <property type="entry name" value="Pyrv_Knase_insert_dom_sf"/>
</dbReference>
<comment type="cofactor">
    <cofactor evidence="1">
        <name>Mg(2+)</name>
        <dbReference type="ChEBI" id="CHEBI:18420"/>
    </cofactor>
</comment>
<dbReference type="FunFam" id="3.20.20.60:FF:000025">
    <property type="entry name" value="Pyruvate kinase"/>
    <property type="match status" value="1"/>
</dbReference>
<accession>A0A0R2M3J5</accession>
<comment type="pathway">
    <text evidence="3 20">Carbohydrate degradation; glycolysis; pyruvate from D-glyceraldehyde 3-phosphate: step 5/5.</text>
</comment>
<dbReference type="NCBIfam" id="NF004978">
    <property type="entry name" value="PRK06354.1"/>
    <property type="match status" value="1"/>
</dbReference>
<evidence type="ECO:0000256" key="11">
    <source>
        <dbReference type="ARBA" id="ARBA00022741"/>
    </source>
</evidence>
<protein>
    <recommendedName>
        <fullName evidence="8 19">Pyruvate kinase</fullName>
        <ecNumber evidence="7 19">2.7.1.40</ecNumber>
    </recommendedName>
</protein>
<dbReference type="GO" id="GO:0005524">
    <property type="term" value="F:ATP binding"/>
    <property type="evidence" value="ECO:0007669"/>
    <property type="project" value="UniProtKB-KW"/>
</dbReference>
<dbReference type="FunFam" id="3.40.1380.20:FF:000013">
    <property type="entry name" value="Pyruvate kinase"/>
    <property type="match status" value="1"/>
</dbReference>
<keyword evidence="9 20" id="KW-0808">Transferase</keyword>
<dbReference type="Gene3D" id="3.50.30.10">
    <property type="entry name" value="Phosphohistidine domain"/>
    <property type="match status" value="1"/>
</dbReference>
<dbReference type="InterPro" id="IPR015795">
    <property type="entry name" value="Pyrv_Knase_C"/>
</dbReference>
<evidence type="ECO:0000256" key="1">
    <source>
        <dbReference type="ARBA" id="ARBA00001946"/>
    </source>
</evidence>
<evidence type="ECO:0000256" key="14">
    <source>
        <dbReference type="ARBA" id="ARBA00022842"/>
    </source>
</evidence>
<evidence type="ECO:0000256" key="19">
    <source>
        <dbReference type="NCBIfam" id="TIGR01064"/>
    </source>
</evidence>
<dbReference type="Gene3D" id="2.40.33.10">
    <property type="entry name" value="PK beta-barrel domain-like"/>
    <property type="match status" value="1"/>
</dbReference>
<dbReference type="Proteomes" id="UP000051783">
    <property type="component" value="Unassembled WGS sequence"/>
</dbReference>
<dbReference type="InterPro" id="IPR040442">
    <property type="entry name" value="Pyrv_kinase-like_dom_sf"/>
</dbReference>
<evidence type="ECO:0000256" key="2">
    <source>
        <dbReference type="ARBA" id="ARBA00001958"/>
    </source>
</evidence>
<evidence type="ECO:0000256" key="16">
    <source>
        <dbReference type="ARBA" id="ARBA00023152"/>
    </source>
</evidence>
<dbReference type="Gene3D" id="3.40.1380.20">
    <property type="entry name" value="Pyruvate kinase, C-terminal domain"/>
    <property type="match status" value="1"/>
</dbReference>
<keyword evidence="12 20" id="KW-0418">Kinase</keyword>
<dbReference type="Pfam" id="PF00224">
    <property type="entry name" value="PK"/>
    <property type="match status" value="1"/>
</dbReference>
<sequence>MKKTKIVSTLGPASTDTDTIVKLIEAGANIFRFNFSHGDHAEHLDRLNKVHEAEKITGKTVGIMLDTKGAEIRTTVQKDGKSEYKIGDKVRISMDDSLESTKEKIAVTYDGLYDDVHVGGHVLFDDGLLDMKIDEKDDAHRELVTTVQNAGVLGSRKGTNAPGVSINLPGITEKDSDDIRFGLDHEINYIAASFVRKPQDVLDIRELLEEKHMEHVQIFPKIESQEGIDNVDEILKVCDGLMVARGDMGVEIPAENVPLVQKSLIKKCNALGMPVITATQMLDSMQENPRPTRAEASDVANAVFDGTDATMLSGESANGLYPVESVAMMAKIDEKAENTLAENGTLQLNRFDKTSVTETIGIAIARAAKNLNIKTIVAATESGYTAKMISKYRPNADILAITFDERTQRGLMVNWGVQPIVADKPETTDDMFDLAASKAVELGFAKEGDLILITAGVPVGERGTTNIMKIQLIGSKLADGQGVGDETVIGKAVIATSAQEAIDKAVEGGVLVTKTTDKDYLPAIEKSSALVVENGGLTSHAAVVGISMGIPVIVGVKDATTVIADGQLITVDSRRGIVYRGASNAL</sequence>
<dbReference type="InterPro" id="IPR015813">
    <property type="entry name" value="Pyrv/PenolPyrv_kinase-like_dom"/>
</dbReference>
<evidence type="ECO:0000256" key="18">
    <source>
        <dbReference type="ARBA" id="ARBA00048152"/>
    </source>
</evidence>
<keyword evidence="13" id="KW-0067">ATP-binding</keyword>
<evidence type="ECO:0000256" key="10">
    <source>
        <dbReference type="ARBA" id="ARBA00022723"/>
    </source>
</evidence>
<dbReference type="STRING" id="942150.IV64_GL000724"/>
<evidence type="ECO:0000256" key="4">
    <source>
        <dbReference type="ARBA" id="ARBA00006237"/>
    </source>
</evidence>
<comment type="similarity">
    <text evidence="5 20">Belongs to the pyruvate kinase family.</text>
</comment>
<evidence type="ECO:0000259" key="21">
    <source>
        <dbReference type="Pfam" id="PF00224"/>
    </source>
</evidence>
<evidence type="ECO:0000259" key="22">
    <source>
        <dbReference type="Pfam" id="PF00391"/>
    </source>
</evidence>
<dbReference type="InterPro" id="IPR011037">
    <property type="entry name" value="Pyrv_Knase-like_insert_dom_sf"/>
</dbReference>
<dbReference type="UniPathway" id="UPA00109">
    <property type="reaction ID" value="UER00188"/>
</dbReference>
<evidence type="ECO:0000256" key="9">
    <source>
        <dbReference type="ARBA" id="ARBA00022679"/>
    </source>
</evidence>
<evidence type="ECO:0000256" key="8">
    <source>
        <dbReference type="ARBA" id="ARBA00018587"/>
    </source>
</evidence>
<evidence type="ECO:0000256" key="20">
    <source>
        <dbReference type="RuleBase" id="RU000504"/>
    </source>
</evidence>
<dbReference type="GO" id="GO:0030955">
    <property type="term" value="F:potassium ion binding"/>
    <property type="evidence" value="ECO:0007669"/>
    <property type="project" value="UniProtKB-UniRule"/>
</dbReference>
<evidence type="ECO:0000259" key="23">
    <source>
        <dbReference type="Pfam" id="PF02887"/>
    </source>
</evidence>
<keyword evidence="25" id="KW-1185">Reference proteome</keyword>
<dbReference type="EC" id="2.7.1.40" evidence="7 19"/>
<dbReference type="SUPFAM" id="SSF50800">
    <property type="entry name" value="PK beta-barrel domain-like"/>
    <property type="match status" value="1"/>
</dbReference>
<comment type="caution">
    <text evidence="24">The sequence shown here is derived from an EMBL/GenBank/DDBJ whole genome shotgun (WGS) entry which is preliminary data.</text>
</comment>
<dbReference type="RefSeq" id="WP_057707215.1">
    <property type="nucleotide sequence ID" value="NZ_JQCL01000080.1"/>
</dbReference>
<comment type="subunit">
    <text evidence="6">Homotetramer.</text>
</comment>
<keyword evidence="11" id="KW-0547">Nucleotide-binding</keyword>
<feature type="domain" description="Pyruvate kinase barrel" evidence="21">
    <location>
        <begin position="1"/>
        <end position="326"/>
    </location>
</feature>
<comment type="similarity">
    <text evidence="4">In the C-terminal section; belongs to the PEP-utilizing enzyme family.</text>
</comment>
<dbReference type="Gene3D" id="3.20.20.60">
    <property type="entry name" value="Phosphoenolpyruvate-binding domains"/>
    <property type="match status" value="1"/>
</dbReference>
<dbReference type="EMBL" id="JQCL01000080">
    <property type="protein sequence ID" value="KRO08632.1"/>
    <property type="molecule type" value="Genomic_DNA"/>
</dbReference>
<dbReference type="GO" id="GO:0016301">
    <property type="term" value="F:kinase activity"/>
    <property type="evidence" value="ECO:0007669"/>
    <property type="project" value="UniProtKB-KW"/>
</dbReference>
<dbReference type="GO" id="GO:0000287">
    <property type="term" value="F:magnesium ion binding"/>
    <property type="evidence" value="ECO:0007669"/>
    <property type="project" value="UniProtKB-UniRule"/>
</dbReference>
<organism evidence="24 25">
    <name type="scientific">Lactiplantibacillus xiangfangensis</name>
    <dbReference type="NCBI Taxonomy" id="942150"/>
    <lineage>
        <taxon>Bacteria</taxon>
        <taxon>Bacillati</taxon>
        <taxon>Bacillota</taxon>
        <taxon>Bacilli</taxon>
        <taxon>Lactobacillales</taxon>
        <taxon>Lactobacillaceae</taxon>
        <taxon>Lactiplantibacillus</taxon>
    </lineage>
</organism>
<dbReference type="InterPro" id="IPR008279">
    <property type="entry name" value="PEP-util_enz_mobile_dom"/>
</dbReference>
<evidence type="ECO:0000313" key="25">
    <source>
        <dbReference type="Proteomes" id="UP000051783"/>
    </source>
</evidence>
<keyword evidence="17 24" id="KW-0670">Pyruvate</keyword>
<dbReference type="PANTHER" id="PTHR11817">
    <property type="entry name" value="PYRUVATE KINASE"/>
    <property type="match status" value="1"/>
</dbReference>
<evidence type="ECO:0000256" key="6">
    <source>
        <dbReference type="ARBA" id="ARBA00011881"/>
    </source>
</evidence>
<dbReference type="SUPFAM" id="SSF51621">
    <property type="entry name" value="Phosphoenolpyruvate/pyruvate domain"/>
    <property type="match status" value="1"/>
</dbReference>
<feature type="domain" description="PEP-utilising enzyme mobile" evidence="22">
    <location>
        <begin position="507"/>
        <end position="576"/>
    </location>
</feature>
<proteinExistence type="inferred from homology"/>
<evidence type="ECO:0000256" key="5">
    <source>
        <dbReference type="ARBA" id="ARBA00008663"/>
    </source>
</evidence>
<dbReference type="AlphaFoldDB" id="A0A0R2M3J5"/>
<evidence type="ECO:0000256" key="3">
    <source>
        <dbReference type="ARBA" id="ARBA00004997"/>
    </source>
</evidence>
<dbReference type="FunFam" id="2.40.33.10:FF:000001">
    <property type="entry name" value="Pyruvate kinase"/>
    <property type="match status" value="1"/>
</dbReference>
<dbReference type="Pfam" id="PF00391">
    <property type="entry name" value="PEP-utilizers"/>
    <property type="match status" value="1"/>
</dbReference>
<dbReference type="NCBIfam" id="TIGR01064">
    <property type="entry name" value="pyruv_kin"/>
    <property type="match status" value="1"/>
</dbReference>
<feature type="domain" description="Pyruvate kinase C-terminal" evidence="23">
    <location>
        <begin position="358"/>
        <end position="470"/>
    </location>
</feature>
<dbReference type="InterPro" id="IPR036918">
    <property type="entry name" value="Pyrv_Knase_C_sf"/>
</dbReference>
<gene>
    <name evidence="24" type="ORF">IV64_GL000724</name>
</gene>
<keyword evidence="15" id="KW-0630">Potassium</keyword>
<dbReference type="InterPro" id="IPR015793">
    <property type="entry name" value="Pyrv_Knase_brl"/>
</dbReference>
<dbReference type="FunFam" id="3.50.30.10:FF:000004">
    <property type="entry name" value="Pyruvate kinase"/>
    <property type="match status" value="1"/>
</dbReference>
<keyword evidence="16 20" id="KW-0324">Glycolysis</keyword>
<keyword evidence="10" id="KW-0479">Metal-binding</keyword>
<name>A0A0R2M3J5_9LACO</name>
<comment type="cofactor">
    <cofactor evidence="2">
        <name>K(+)</name>
        <dbReference type="ChEBI" id="CHEBI:29103"/>
    </cofactor>
</comment>
<evidence type="ECO:0000256" key="13">
    <source>
        <dbReference type="ARBA" id="ARBA00022840"/>
    </source>
</evidence>
<evidence type="ECO:0000256" key="17">
    <source>
        <dbReference type="ARBA" id="ARBA00023317"/>
    </source>
</evidence>
<reference evidence="24 25" key="1">
    <citation type="journal article" date="2015" name="Genome Announc.">
        <title>Expanding the biotechnology potential of lactobacilli through comparative genomics of 213 strains and associated genera.</title>
        <authorList>
            <person name="Sun Z."/>
            <person name="Harris H.M."/>
            <person name="McCann A."/>
            <person name="Guo C."/>
            <person name="Argimon S."/>
            <person name="Zhang W."/>
            <person name="Yang X."/>
            <person name="Jeffery I.B."/>
            <person name="Cooney J.C."/>
            <person name="Kagawa T.F."/>
            <person name="Liu W."/>
            <person name="Song Y."/>
            <person name="Salvetti E."/>
            <person name="Wrobel A."/>
            <person name="Rasinkangas P."/>
            <person name="Parkhill J."/>
            <person name="Rea M.C."/>
            <person name="O'Sullivan O."/>
            <person name="Ritari J."/>
            <person name="Douillard F.P."/>
            <person name="Paul Ross R."/>
            <person name="Yang R."/>
            <person name="Briner A.E."/>
            <person name="Felis G.E."/>
            <person name="de Vos W.M."/>
            <person name="Barrangou R."/>
            <person name="Klaenhammer T.R."/>
            <person name="Caufield P.W."/>
            <person name="Cui Y."/>
            <person name="Zhang H."/>
            <person name="O'Toole P.W."/>
        </authorList>
    </citation>
    <scope>NUCLEOTIDE SEQUENCE [LARGE SCALE GENOMIC DNA]</scope>
    <source>
        <strain evidence="24 25">LMG 26013</strain>
    </source>
</reference>
<dbReference type="NCBIfam" id="NF004491">
    <property type="entry name" value="PRK05826.1"/>
    <property type="match status" value="1"/>
</dbReference>
<dbReference type="Pfam" id="PF02887">
    <property type="entry name" value="PK_C"/>
    <property type="match status" value="1"/>
</dbReference>
<evidence type="ECO:0000256" key="7">
    <source>
        <dbReference type="ARBA" id="ARBA00012142"/>
    </source>
</evidence>
<evidence type="ECO:0000313" key="24">
    <source>
        <dbReference type="EMBL" id="KRO08632.1"/>
    </source>
</evidence>
<dbReference type="GO" id="GO:0004743">
    <property type="term" value="F:pyruvate kinase activity"/>
    <property type="evidence" value="ECO:0007669"/>
    <property type="project" value="UniProtKB-UniRule"/>
</dbReference>
<dbReference type="PRINTS" id="PR01050">
    <property type="entry name" value="PYRUVTKNASE"/>
</dbReference>
<keyword evidence="14 20" id="KW-0460">Magnesium</keyword>
<dbReference type="SUPFAM" id="SSF52935">
    <property type="entry name" value="PK C-terminal domain-like"/>
    <property type="match status" value="1"/>
</dbReference>
<dbReference type="OrthoDB" id="9812123at2"/>
<comment type="catalytic activity">
    <reaction evidence="18 20">
        <text>pyruvate + ATP = phosphoenolpyruvate + ADP + H(+)</text>
        <dbReference type="Rhea" id="RHEA:18157"/>
        <dbReference type="ChEBI" id="CHEBI:15361"/>
        <dbReference type="ChEBI" id="CHEBI:15378"/>
        <dbReference type="ChEBI" id="CHEBI:30616"/>
        <dbReference type="ChEBI" id="CHEBI:58702"/>
        <dbReference type="ChEBI" id="CHEBI:456216"/>
        <dbReference type="EC" id="2.7.1.40"/>
    </reaction>
</comment>
<evidence type="ECO:0000256" key="12">
    <source>
        <dbReference type="ARBA" id="ARBA00022777"/>
    </source>
</evidence>
<dbReference type="InterPro" id="IPR001697">
    <property type="entry name" value="Pyr_Knase"/>
</dbReference>
<dbReference type="PATRIC" id="fig|942150.3.peg.741"/>